<comment type="caution">
    <text evidence="2">The sequence shown here is derived from an EMBL/GenBank/DDBJ whole genome shotgun (WGS) entry which is preliminary data.</text>
</comment>
<reference evidence="2 3" key="1">
    <citation type="submission" date="2015-12" db="EMBL/GenBank/DDBJ databases">
        <title>The genome of Folsomia candida.</title>
        <authorList>
            <person name="Faddeeva A."/>
            <person name="Derks M.F."/>
            <person name="Anvar Y."/>
            <person name="Smit S."/>
            <person name="Van Straalen N."/>
            <person name="Roelofs D."/>
        </authorList>
    </citation>
    <scope>NUCLEOTIDE SEQUENCE [LARGE SCALE GENOMIC DNA]</scope>
    <source>
        <strain evidence="2 3">VU population</strain>
        <tissue evidence="2">Whole body</tissue>
    </source>
</reference>
<organism evidence="2 3">
    <name type="scientific">Folsomia candida</name>
    <name type="common">Springtail</name>
    <dbReference type="NCBI Taxonomy" id="158441"/>
    <lineage>
        <taxon>Eukaryota</taxon>
        <taxon>Metazoa</taxon>
        <taxon>Ecdysozoa</taxon>
        <taxon>Arthropoda</taxon>
        <taxon>Hexapoda</taxon>
        <taxon>Collembola</taxon>
        <taxon>Entomobryomorpha</taxon>
        <taxon>Isotomoidea</taxon>
        <taxon>Isotomidae</taxon>
        <taxon>Proisotominae</taxon>
        <taxon>Folsomia</taxon>
    </lineage>
</organism>
<name>A0A226D3I8_FOLCA</name>
<accession>A0A226D3I8</accession>
<proteinExistence type="predicted"/>
<sequence length="279" mass="32108">MNTFQATFSKISKRQKLSYNKQHTLNVKVQQLNLKRKRHEILSDSEDDNDSQKQTKISDLTSELLPNSDNAVQLFKLPEWDLSSIDDSDDDITPPLETSSDCCEELVHVDNEAPPLHPCCNISKEESIYGILRLQQKHNLTKRCTEDILKLFSRHVPTDVNYPRSYHNLMKEVALESNWFQKVPYCPSCELILDVELKCPSCLSLYNAPARAMLQGHKQFNGKHGCNWCRNPGISIEKGRGHCRVYEMSKSTGWKLRESEVYAQNAKNGKFKKGQKLEH</sequence>
<keyword evidence="3" id="KW-1185">Reference proteome</keyword>
<dbReference type="EMBL" id="LNIX01000034">
    <property type="protein sequence ID" value="OXA40132.1"/>
    <property type="molecule type" value="Genomic_DNA"/>
</dbReference>
<protein>
    <submittedName>
        <fullName evidence="2">Uncharacterized protein</fullName>
    </submittedName>
</protein>
<evidence type="ECO:0000313" key="3">
    <source>
        <dbReference type="Proteomes" id="UP000198287"/>
    </source>
</evidence>
<evidence type="ECO:0000313" key="2">
    <source>
        <dbReference type="EMBL" id="OXA40132.1"/>
    </source>
</evidence>
<feature type="region of interest" description="Disordered" evidence="1">
    <location>
        <begin position="41"/>
        <end position="62"/>
    </location>
</feature>
<evidence type="ECO:0000256" key="1">
    <source>
        <dbReference type="SAM" id="MobiDB-lite"/>
    </source>
</evidence>
<dbReference type="AlphaFoldDB" id="A0A226D3I8"/>
<gene>
    <name evidence="2" type="ORF">Fcan01_24996</name>
</gene>
<feature type="compositionally biased region" description="Polar residues" evidence="1">
    <location>
        <begin position="52"/>
        <end position="62"/>
    </location>
</feature>
<dbReference type="Proteomes" id="UP000198287">
    <property type="component" value="Unassembled WGS sequence"/>
</dbReference>